<evidence type="ECO:0000313" key="1">
    <source>
        <dbReference type="EMBL" id="RVT99744.1"/>
    </source>
</evidence>
<proteinExistence type="predicted"/>
<organism evidence="1 2">
    <name type="scientific">Mucilaginibacter limnophilus</name>
    <dbReference type="NCBI Taxonomy" id="1932778"/>
    <lineage>
        <taxon>Bacteria</taxon>
        <taxon>Pseudomonadati</taxon>
        <taxon>Bacteroidota</taxon>
        <taxon>Sphingobacteriia</taxon>
        <taxon>Sphingobacteriales</taxon>
        <taxon>Sphingobacteriaceae</taxon>
        <taxon>Mucilaginibacter</taxon>
    </lineage>
</organism>
<protein>
    <submittedName>
        <fullName evidence="1">Uncharacterized protein</fullName>
    </submittedName>
</protein>
<gene>
    <name evidence="1" type="ORF">EOD41_14970</name>
</gene>
<comment type="caution">
    <text evidence="1">The sequence shown here is derived from an EMBL/GenBank/DDBJ whole genome shotgun (WGS) entry which is preliminary data.</text>
</comment>
<accession>A0A437MQ27</accession>
<name>A0A437MQ27_9SPHI</name>
<dbReference type="Proteomes" id="UP000282759">
    <property type="component" value="Unassembled WGS sequence"/>
</dbReference>
<keyword evidence="2" id="KW-1185">Reference proteome</keyword>
<reference evidence="1 2" key="1">
    <citation type="submission" date="2019-01" db="EMBL/GenBank/DDBJ databases">
        <authorList>
            <person name="Chen W.-M."/>
        </authorList>
    </citation>
    <scope>NUCLEOTIDE SEQUENCE [LARGE SCALE GENOMIC DNA]</scope>
    <source>
        <strain evidence="1 2">YBJ-36</strain>
    </source>
</reference>
<sequence length="114" mass="13388">MVTTVYDYPEGYDETLTTTIDTHGRIEKVVGRQQQYQFEYDYSDNIAKRGLYDNDNPNVPTFIVNFGYDKKNSPLSGFNGYFYILTQAFNDIYSAVNKRISNNNLEFYNHTYNK</sequence>
<evidence type="ECO:0000313" key="2">
    <source>
        <dbReference type="Proteomes" id="UP000282759"/>
    </source>
</evidence>
<dbReference type="EMBL" id="SACK01000007">
    <property type="protein sequence ID" value="RVT99744.1"/>
    <property type="molecule type" value="Genomic_DNA"/>
</dbReference>
<dbReference type="AlphaFoldDB" id="A0A437MQ27"/>